<dbReference type="RefSeq" id="WP_013350308.1">
    <property type="nucleotide sequence ID" value="NC_014550.1"/>
</dbReference>
<dbReference type="EMBL" id="FQ311875">
    <property type="protein sequence ID" value="CBT77203.1"/>
    <property type="molecule type" value="Genomic_DNA"/>
</dbReference>
<proteinExistence type="predicted"/>
<evidence type="ECO:0008006" key="3">
    <source>
        <dbReference type="Google" id="ProtNLM"/>
    </source>
</evidence>
<organism evidence="1 2">
    <name type="scientific">Glutamicibacter arilaitensis (strain DSM 16368 / CIP 108037 / IAM 15318 / JCM 13566 / NCIMB 14258 / Re117)</name>
    <name type="common">Arthrobacter arilaitensis</name>
    <dbReference type="NCBI Taxonomy" id="861360"/>
    <lineage>
        <taxon>Bacteria</taxon>
        <taxon>Bacillati</taxon>
        <taxon>Actinomycetota</taxon>
        <taxon>Actinomycetes</taxon>
        <taxon>Micrococcales</taxon>
        <taxon>Micrococcaceae</taxon>
        <taxon>Glutamicibacter</taxon>
    </lineage>
</organism>
<evidence type="ECO:0000313" key="2">
    <source>
        <dbReference type="Proteomes" id="UP000006878"/>
    </source>
</evidence>
<evidence type="ECO:0000313" key="1">
    <source>
        <dbReference type="EMBL" id="CBT77203.1"/>
    </source>
</evidence>
<keyword evidence="2" id="KW-1185">Reference proteome</keyword>
<sequence>MHDDNLTPPHDEYVNHFTSEFYEDLTNEFAPFGSDEGFDVISLAEDHRDEVSEETTVQELLEIVDAPLSDEWSQTLKGQEALDDALFISSAAFALIRITGRIDSHGHKKALESLKVLIDSFGDESELVQQKIDLESWTNSTA</sequence>
<reference evidence="2" key="1">
    <citation type="journal article" date="2010" name="PLoS ONE">
        <title>The Arthrobacter arilaitensis Re117 genome sequence reveals its genetic adaptation to the surface of cheese.</title>
        <authorList>
            <person name="Monnet C."/>
            <person name="Loux V."/>
            <person name="Gibrat J.F."/>
            <person name="Spinnler E."/>
            <person name="Barbe V."/>
            <person name="Vacherie B."/>
            <person name="Gavory F."/>
            <person name="Gourbeyre E."/>
            <person name="Siguier P."/>
            <person name="Chandler M."/>
            <person name="Elleuch R."/>
            <person name="Irlinger F."/>
            <person name="Vallaeys T."/>
        </authorList>
    </citation>
    <scope>NUCLEOTIDE SEQUENCE</scope>
    <source>
        <strain evidence="2">DSM 16368 / CIP 108037 / IAM 15318 / JCM 13566 / Re117</strain>
    </source>
</reference>
<dbReference type="Proteomes" id="UP000006878">
    <property type="component" value="Chromosome"/>
</dbReference>
<gene>
    <name evidence="1" type="ordered locus">AARI_30030</name>
</gene>
<accession>A0ABP1U833</accession>
<protein>
    <recommendedName>
        <fullName evidence="3">DUF4259 domain-containing protein</fullName>
    </recommendedName>
</protein>
<reference evidence="2" key="2">
    <citation type="submission" date="2010-07" db="EMBL/GenBank/DDBJ databases">
        <title>Complete genome sequence of Arthrobacter arilaitensis (strain DSM 16368 / CIP 108037 / JCM 13566 / Re117).</title>
        <authorList>
            <person name="Genoscope."/>
        </authorList>
    </citation>
    <scope>NUCLEOTIDE SEQUENCE [LARGE SCALE GENOMIC DNA]</scope>
    <source>
        <strain evidence="2">DSM 16368 / CIP 108037 / IAM 15318 / JCM 13566 / Re117</strain>
    </source>
</reference>
<name>A0ABP1U833_GLUAR</name>
<dbReference type="GeneID" id="303186559"/>